<reference evidence="4" key="1">
    <citation type="submission" date="2020-01" db="EMBL/GenBank/DDBJ databases">
        <authorList>
            <person name="Mishra B."/>
        </authorList>
    </citation>
    <scope>NUCLEOTIDE SEQUENCE [LARGE SCALE GENOMIC DNA]</scope>
</reference>
<evidence type="ECO:0000256" key="1">
    <source>
        <dbReference type="ARBA" id="ARBA00005901"/>
    </source>
</evidence>
<dbReference type="GO" id="GO:0033178">
    <property type="term" value="C:proton-transporting two-sector ATPase complex, catalytic domain"/>
    <property type="evidence" value="ECO:0007669"/>
    <property type="project" value="InterPro"/>
</dbReference>
<sequence length="70" mass="8489">MSHEFNIEKLQLVEAEKKIRQEYEKEKQDVKRKICEFACCHSSRIKVLQVQYDIVNTILEEKKVCKFRTK</sequence>
<organism evidence="4 5">
    <name type="scientific">Microthlaspi erraticum</name>
    <dbReference type="NCBI Taxonomy" id="1685480"/>
    <lineage>
        <taxon>Eukaryota</taxon>
        <taxon>Viridiplantae</taxon>
        <taxon>Streptophyta</taxon>
        <taxon>Embryophyta</taxon>
        <taxon>Tracheophyta</taxon>
        <taxon>Spermatophyta</taxon>
        <taxon>Magnoliopsida</taxon>
        <taxon>eudicotyledons</taxon>
        <taxon>Gunneridae</taxon>
        <taxon>Pentapetalae</taxon>
        <taxon>rosids</taxon>
        <taxon>malvids</taxon>
        <taxon>Brassicales</taxon>
        <taxon>Brassicaceae</taxon>
        <taxon>Coluteocarpeae</taxon>
        <taxon>Microthlaspi</taxon>
    </lineage>
</organism>
<accession>A0A6D2LGH8</accession>
<keyword evidence="3" id="KW-0406">Ion transport</keyword>
<comment type="caution">
    <text evidence="4">The sequence shown here is derived from an EMBL/GenBank/DDBJ whole genome shotgun (WGS) entry which is preliminary data.</text>
</comment>
<dbReference type="GO" id="GO:0046961">
    <property type="term" value="F:proton-transporting ATPase activity, rotational mechanism"/>
    <property type="evidence" value="ECO:0007669"/>
    <property type="project" value="InterPro"/>
</dbReference>
<dbReference type="EMBL" id="CACVBM020001828">
    <property type="protein sequence ID" value="CAA7060269.1"/>
    <property type="molecule type" value="Genomic_DNA"/>
</dbReference>
<dbReference type="AlphaFoldDB" id="A0A6D2LGH8"/>
<evidence type="ECO:0000313" key="5">
    <source>
        <dbReference type="Proteomes" id="UP000467841"/>
    </source>
</evidence>
<keyword evidence="2" id="KW-0813">Transport</keyword>
<comment type="similarity">
    <text evidence="1">Belongs to the V-ATPase E subunit family.</text>
</comment>
<dbReference type="OrthoDB" id="10263003at2759"/>
<evidence type="ECO:0000256" key="3">
    <source>
        <dbReference type="ARBA" id="ARBA00023065"/>
    </source>
</evidence>
<protein>
    <submittedName>
        <fullName evidence="4">Uncharacterized protein</fullName>
    </submittedName>
</protein>
<evidence type="ECO:0000256" key="2">
    <source>
        <dbReference type="ARBA" id="ARBA00022448"/>
    </source>
</evidence>
<keyword evidence="5" id="KW-1185">Reference proteome</keyword>
<dbReference type="PANTHER" id="PTHR45715">
    <property type="entry name" value="ATPASE H+-TRANSPORTING V1 SUBUNIT E1A-RELATED"/>
    <property type="match status" value="1"/>
</dbReference>
<evidence type="ECO:0000313" key="4">
    <source>
        <dbReference type="EMBL" id="CAA7060269.1"/>
    </source>
</evidence>
<dbReference type="Proteomes" id="UP000467841">
    <property type="component" value="Unassembled WGS sequence"/>
</dbReference>
<gene>
    <name evidence="4" type="ORF">MERR_LOCUS47505</name>
</gene>
<dbReference type="InterPro" id="IPR002842">
    <property type="entry name" value="ATPase_V1_Esu"/>
</dbReference>
<proteinExistence type="inferred from homology"/>
<name>A0A6D2LGH8_9BRAS</name>
<dbReference type="Pfam" id="PF01991">
    <property type="entry name" value="vATP-synt_E"/>
    <property type="match status" value="1"/>
</dbReference>